<evidence type="ECO:0000313" key="1">
    <source>
        <dbReference type="EMBL" id="JAW16304.1"/>
    </source>
</evidence>
<organism evidence="1">
    <name type="scientific">Panstrongylus lignarius</name>
    <dbReference type="NCBI Taxonomy" id="156445"/>
    <lineage>
        <taxon>Eukaryota</taxon>
        <taxon>Metazoa</taxon>
        <taxon>Ecdysozoa</taxon>
        <taxon>Arthropoda</taxon>
        <taxon>Hexapoda</taxon>
        <taxon>Insecta</taxon>
        <taxon>Pterygota</taxon>
        <taxon>Neoptera</taxon>
        <taxon>Paraneoptera</taxon>
        <taxon>Hemiptera</taxon>
        <taxon>Heteroptera</taxon>
        <taxon>Panheteroptera</taxon>
        <taxon>Cimicomorpha</taxon>
        <taxon>Reduviidae</taxon>
        <taxon>Triatominae</taxon>
        <taxon>Panstrongylus</taxon>
    </lineage>
</organism>
<name>A0A224XY75_9HEMI</name>
<protein>
    <submittedName>
        <fullName evidence="1">Putative secreted protein</fullName>
    </submittedName>
</protein>
<dbReference type="AlphaFoldDB" id="A0A224XY75"/>
<proteinExistence type="predicted"/>
<accession>A0A224XY75</accession>
<dbReference type="EMBL" id="GFTR01000122">
    <property type="protein sequence ID" value="JAW16304.1"/>
    <property type="molecule type" value="Transcribed_RNA"/>
</dbReference>
<sequence length="68" mass="7807">MDFRSLLLCNLRILSNDLLSLLCLLPLCSAITLFDYFSCHLTVIAVAIKERGADFHCKYRFVRVTILN</sequence>
<reference evidence="1" key="1">
    <citation type="journal article" date="2018" name="PLoS Negl. Trop. Dis.">
        <title>An insight into the salivary gland and fat body transcriptome of Panstrongylus lignarius (Hemiptera: Heteroptera), the main vector of Chagas disease in Peru.</title>
        <authorList>
            <person name="Nevoa J.C."/>
            <person name="Mendes M.T."/>
            <person name="da Silva M.V."/>
            <person name="Soares S.C."/>
            <person name="Oliveira C.J.F."/>
            <person name="Ribeiro J.M.C."/>
        </authorList>
    </citation>
    <scope>NUCLEOTIDE SEQUENCE</scope>
</reference>